<dbReference type="PANTHER" id="PTHR10681:SF121">
    <property type="entry name" value="ALKYL HYDROPEROXIDE REDUCTASE C"/>
    <property type="match status" value="1"/>
</dbReference>
<keyword evidence="2" id="KW-0575">Peroxidase</keyword>
<accession>A0ABQ0KGT0</accession>
<protein>
    <submittedName>
        <fullName evidence="7">Alkyl hydroperoxide reductase C protein ahpC</fullName>
    </submittedName>
</protein>
<sequence length="199" mass="22104">MVLAMALLTIGDQFPRYDMAAVVGGDLSEVDAKQPDDNFTRVTSEDHEGKWRIVFFWPKDFTFVCPTEIATFGKLNDDFEDRDAKVIGVSVDNEFVHFQWRAQHEDLKKLPSPMASDLKRELSLATGVLNADGVADRATFIIDPNNEIQFVSVTAGSVGRNVDEVLRVLDALQSDELCACNWKKGDPTIKPAELLAEAV</sequence>
<dbReference type="PROSITE" id="PS51352">
    <property type="entry name" value="THIOREDOXIN_2"/>
    <property type="match status" value="1"/>
</dbReference>
<evidence type="ECO:0000256" key="3">
    <source>
        <dbReference type="ARBA" id="ARBA00022862"/>
    </source>
</evidence>
<dbReference type="InterPro" id="IPR036249">
    <property type="entry name" value="Thioredoxin-like_sf"/>
</dbReference>
<keyword evidence="3" id="KW-0049">Antioxidant</keyword>
<dbReference type="Pfam" id="PF00578">
    <property type="entry name" value="AhpC-TSA"/>
    <property type="match status" value="1"/>
</dbReference>
<evidence type="ECO:0000259" key="6">
    <source>
        <dbReference type="PROSITE" id="PS51352"/>
    </source>
</evidence>
<evidence type="ECO:0000256" key="5">
    <source>
        <dbReference type="ARBA" id="ARBA00023284"/>
    </source>
</evidence>
<dbReference type="InterPro" id="IPR013766">
    <property type="entry name" value="Thioredoxin_domain"/>
</dbReference>
<organism evidence="7 8">
    <name type="scientific">Mycolicibacterium novocastrense</name>
    <name type="common">Mycobacterium novocastrense</name>
    <dbReference type="NCBI Taxonomy" id="59813"/>
    <lineage>
        <taxon>Bacteria</taxon>
        <taxon>Bacillati</taxon>
        <taxon>Actinomycetota</taxon>
        <taxon>Actinomycetes</taxon>
        <taxon>Mycobacteriales</taxon>
        <taxon>Mycobacteriaceae</taxon>
        <taxon>Mycolicibacterium</taxon>
    </lineage>
</organism>
<dbReference type="PANTHER" id="PTHR10681">
    <property type="entry name" value="THIOREDOXIN PEROXIDASE"/>
    <property type="match status" value="1"/>
</dbReference>
<keyword evidence="4" id="KW-0560">Oxidoreductase</keyword>
<keyword evidence="8" id="KW-1185">Reference proteome</keyword>
<dbReference type="CDD" id="cd03015">
    <property type="entry name" value="PRX_Typ2cys"/>
    <property type="match status" value="1"/>
</dbReference>
<evidence type="ECO:0000313" key="7">
    <source>
        <dbReference type="EMBL" id="GAT08635.1"/>
    </source>
</evidence>
<evidence type="ECO:0000256" key="2">
    <source>
        <dbReference type="ARBA" id="ARBA00022559"/>
    </source>
</evidence>
<comment type="caution">
    <text evidence="7">The sequence shown here is derived from an EMBL/GenBank/DDBJ whole genome shotgun (WGS) entry which is preliminary data.</text>
</comment>
<comment type="similarity">
    <text evidence="1">Belongs to the peroxiredoxin family. AhpC/Prx1 subfamily.</text>
</comment>
<gene>
    <name evidence="7" type="ORF">RMCN_1768</name>
</gene>
<dbReference type="EMBL" id="BCTA01000026">
    <property type="protein sequence ID" value="GAT08635.1"/>
    <property type="molecule type" value="Genomic_DNA"/>
</dbReference>
<dbReference type="Gene3D" id="3.40.30.10">
    <property type="entry name" value="Glutaredoxin"/>
    <property type="match status" value="1"/>
</dbReference>
<evidence type="ECO:0000256" key="4">
    <source>
        <dbReference type="ARBA" id="ARBA00023002"/>
    </source>
</evidence>
<evidence type="ECO:0000256" key="1">
    <source>
        <dbReference type="ARBA" id="ARBA00009796"/>
    </source>
</evidence>
<dbReference type="SUPFAM" id="SSF52833">
    <property type="entry name" value="Thioredoxin-like"/>
    <property type="match status" value="1"/>
</dbReference>
<feature type="domain" description="Thioredoxin" evidence="6">
    <location>
        <begin position="8"/>
        <end position="174"/>
    </location>
</feature>
<proteinExistence type="inferred from homology"/>
<evidence type="ECO:0000313" key="8">
    <source>
        <dbReference type="Proteomes" id="UP000069773"/>
    </source>
</evidence>
<dbReference type="PIRSF" id="PIRSF000239">
    <property type="entry name" value="AHPC"/>
    <property type="match status" value="1"/>
</dbReference>
<keyword evidence="5" id="KW-0676">Redox-active center</keyword>
<reference evidence="7 8" key="1">
    <citation type="journal article" date="2016" name="Genome Announc.">
        <title>Draft Genome Sequences of Five Rapidly Growing Mycobacterium Species, M. thermoresistibile, M. fortuitum subsp. acetamidolyticum, M. canariasense, M. brisbanense, and M. novocastrense.</title>
        <authorList>
            <person name="Katahira K."/>
            <person name="Ogura Y."/>
            <person name="Gotoh Y."/>
            <person name="Hayashi T."/>
        </authorList>
    </citation>
    <scope>NUCLEOTIDE SEQUENCE [LARGE SCALE GENOMIC DNA]</scope>
    <source>
        <strain evidence="7 8">JCM18114</strain>
    </source>
</reference>
<dbReference type="Proteomes" id="UP000069773">
    <property type="component" value="Unassembled WGS sequence"/>
</dbReference>
<name>A0ABQ0KGT0_MYCNV</name>
<dbReference type="InterPro" id="IPR000866">
    <property type="entry name" value="AhpC/TSA"/>
</dbReference>
<dbReference type="InterPro" id="IPR050217">
    <property type="entry name" value="Peroxiredoxin"/>
</dbReference>
<dbReference type="InterPro" id="IPR024706">
    <property type="entry name" value="Peroxiredoxin_AhpC-typ"/>
</dbReference>